<dbReference type="EMBL" id="FRBL01000001">
    <property type="protein sequence ID" value="SHK84955.1"/>
    <property type="molecule type" value="Genomic_DNA"/>
</dbReference>
<dbReference type="RefSeq" id="WP_073077435.1">
    <property type="nucleotide sequence ID" value="NZ_FRBL01000001.1"/>
</dbReference>
<organism evidence="1 2">
    <name type="scientific">Chitinophaga jiangningensis</name>
    <dbReference type="NCBI Taxonomy" id="1419482"/>
    <lineage>
        <taxon>Bacteria</taxon>
        <taxon>Pseudomonadati</taxon>
        <taxon>Bacteroidota</taxon>
        <taxon>Chitinophagia</taxon>
        <taxon>Chitinophagales</taxon>
        <taxon>Chitinophagaceae</taxon>
        <taxon>Chitinophaga</taxon>
    </lineage>
</organism>
<protein>
    <recommendedName>
        <fullName evidence="3">Lipoprotein</fullName>
    </recommendedName>
</protein>
<proteinExistence type="predicted"/>
<dbReference type="Proteomes" id="UP000184420">
    <property type="component" value="Unassembled WGS sequence"/>
</dbReference>
<accession>A0A1M6VUD5</accession>
<reference evidence="1 2" key="1">
    <citation type="submission" date="2016-11" db="EMBL/GenBank/DDBJ databases">
        <authorList>
            <person name="Jaros S."/>
            <person name="Januszkiewicz K."/>
            <person name="Wedrychowicz H."/>
        </authorList>
    </citation>
    <scope>NUCLEOTIDE SEQUENCE [LARGE SCALE GENOMIC DNA]</scope>
    <source>
        <strain evidence="1 2">DSM 27406</strain>
    </source>
</reference>
<name>A0A1M6VUD5_9BACT</name>
<gene>
    <name evidence="1" type="ORF">SAMN05444266_101361</name>
</gene>
<keyword evidence="2" id="KW-1185">Reference proteome</keyword>
<evidence type="ECO:0008006" key="3">
    <source>
        <dbReference type="Google" id="ProtNLM"/>
    </source>
</evidence>
<dbReference type="AlphaFoldDB" id="A0A1M6VUD5"/>
<sequence length="166" mass="19402">MNFQRIIKVLMLSIFLTASLSCNKVFFVDRSIVLRQQYGYIVEQRNQMVFIPMDINKDFISQVNGKTGYRIYQSPGYEGIKYAQGDSIQVEMHYYDVKIKKDVVLNEKVYIVRAIIVYTDDKKSRSKENTTIAFDYEGKTYSFTSYANRFTQVYQVVGVVSLLDKK</sequence>
<evidence type="ECO:0000313" key="1">
    <source>
        <dbReference type="EMBL" id="SHK84955.1"/>
    </source>
</evidence>
<dbReference type="STRING" id="1419482.SAMN05444266_101361"/>
<evidence type="ECO:0000313" key="2">
    <source>
        <dbReference type="Proteomes" id="UP000184420"/>
    </source>
</evidence>
<dbReference type="PROSITE" id="PS51257">
    <property type="entry name" value="PROKAR_LIPOPROTEIN"/>
    <property type="match status" value="1"/>
</dbReference>